<dbReference type="EMBL" id="JASSZA010000011">
    <property type="protein sequence ID" value="KAK2097336.1"/>
    <property type="molecule type" value="Genomic_DNA"/>
</dbReference>
<reference evidence="2 3" key="1">
    <citation type="submission" date="2023-05" db="EMBL/GenBank/DDBJ databases">
        <title>B98-5 Cell Line De Novo Hybrid Assembly: An Optical Mapping Approach.</title>
        <authorList>
            <person name="Kananen K."/>
            <person name="Auerbach J.A."/>
            <person name="Kautto E."/>
            <person name="Blachly J.S."/>
        </authorList>
    </citation>
    <scope>NUCLEOTIDE SEQUENCE [LARGE SCALE GENOMIC DNA]</scope>
    <source>
        <strain evidence="2">B95-8</strain>
        <tissue evidence="2">Cell line</tissue>
    </source>
</reference>
<feature type="region of interest" description="Disordered" evidence="1">
    <location>
        <begin position="123"/>
        <end position="160"/>
    </location>
</feature>
<evidence type="ECO:0000313" key="3">
    <source>
        <dbReference type="Proteomes" id="UP001266305"/>
    </source>
</evidence>
<keyword evidence="3" id="KW-1185">Reference proteome</keyword>
<name>A0ABQ9UJU4_SAGOE</name>
<evidence type="ECO:0000256" key="1">
    <source>
        <dbReference type="SAM" id="MobiDB-lite"/>
    </source>
</evidence>
<dbReference type="Proteomes" id="UP001266305">
    <property type="component" value="Unassembled WGS sequence"/>
</dbReference>
<organism evidence="2 3">
    <name type="scientific">Saguinus oedipus</name>
    <name type="common">Cotton-top tamarin</name>
    <name type="synonym">Oedipomidas oedipus</name>
    <dbReference type="NCBI Taxonomy" id="9490"/>
    <lineage>
        <taxon>Eukaryota</taxon>
        <taxon>Metazoa</taxon>
        <taxon>Chordata</taxon>
        <taxon>Craniata</taxon>
        <taxon>Vertebrata</taxon>
        <taxon>Euteleostomi</taxon>
        <taxon>Mammalia</taxon>
        <taxon>Eutheria</taxon>
        <taxon>Euarchontoglires</taxon>
        <taxon>Primates</taxon>
        <taxon>Haplorrhini</taxon>
        <taxon>Platyrrhini</taxon>
        <taxon>Cebidae</taxon>
        <taxon>Callitrichinae</taxon>
        <taxon>Saguinus</taxon>
    </lineage>
</organism>
<comment type="caution">
    <text evidence="2">The sequence shown here is derived from an EMBL/GenBank/DDBJ whole genome shotgun (WGS) entry which is preliminary data.</text>
</comment>
<accession>A0ABQ9UJU4</accession>
<sequence length="186" mass="19807">MPQRGSHTPPSLFNTSPLAPIGPGIYVIAARRTAASSRSLTLTSERSRLERLRQEEVWGGIRPHPSFGGCPSGPAGSIVKLHGGAVRTLKRKSVVAVARKWSGPRRTEGRLCFARGTLSSGERGFRPWGPPAGPETQAPNARPCPRSARGPAPGQGSCRRVGPVPAGAEFLCGIQWKAGRSPLRRH</sequence>
<protein>
    <submittedName>
        <fullName evidence="2">Uncharacterized protein</fullName>
    </submittedName>
</protein>
<gene>
    <name evidence="2" type="ORF">P7K49_022787</name>
</gene>
<proteinExistence type="predicted"/>
<evidence type="ECO:0000313" key="2">
    <source>
        <dbReference type="EMBL" id="KAK2097336.1"/>
    </source>
</evidence>